<dbReference type="PROSITE" id="PS50977">
    <property type="entry name" value="HTH_TETR_2"/>
    <property type="match status" value="1"/>
</dbReference>
<name>A0A120IEG6_9FLAO</name>
<dbReference type="InterPro" id="IPR001647">
    <property type="entry name" value="HTH_TetR"/>
</dbReference>
<dbReference type="EMBL" id="CP013355">
    <property type="protein sequence ID" value="AMC11604.1"/>
    <property type="molecule type" value="Genomic_DNA"/>
</dbReference>
<keyword evidence="1 2" id="KW-0238">DNA-binding</keyword>
<reference evidence="4 5" key="2">
    <citation type="journal article" date="2016" name="Int. J. Syst. Evol. Microbiol.">
        <title>Lutibacter profundi sp. nov., isolated from a deep-sea hydrothermal system on the Arctic Mid-Ocean Ridge and emended description of the genus Lutibacter.</title>
        <authorList>
            <person name="Le Moine Bauer S."/>
            <person name="Roalkvam I."/>
            <person name="Steen I.H."/>
            <person name="Dahle H."/>
        </authorList>
    </citation>
    <scope>NUCLEOTIDE SEQUENCE [LARGE SCALE GENOMIC DNA]</scope>
    <source>
        <strain evidence="4 5">LP1</strain>
    </source>
</reference>
<sequence length="193" mass="22649">MAIEGTREKIITVANKLFSRFGFHKTSMDEIAKISRKAKGSLYYHFASKEDLFKEVVSKEIINIKNQLSILVQNKQLSASEKIKSYFIVRMDVMHNASNYHETIKADFFEHFDFIDDLRTELDVWEKENIKKIIEQGIKTKEFEIKGDINALLDVYIMVLKGLEIPFFIQGKYKKYSPYFDDLTRIFTKGLQP</sequence>
<dbReference type="PATRIC" id="fig|1622118.3.peg.2093"/>
<dbReference type="KEGG" id="lut:Lupro_10155"/>
<keyword evidence="5" id="KW-1185">Reference proteome</keyword>
<protein>
    <recommendedName>
        <fullName evidence="3">HTH tetR-type domain-containing protein</fullName>
    </recommendedName>
</protein>
<evidence type="ECO:0000313" key="5">
    <source>
        <dbReference type="Proteomes" id="UP000059672"/>
    </source>
</evidence>
<evidence type="ECO:0000313" key="4">
    <source>
        <dbReference type="EMBL" id="AMC11604.1"/>
    </source>
</evidence>
<feature type="domain" description="HTH tetR-type" evidence="3">
    <location>
        <begin position="4"/>
        <end position="64"/>
    </location>
</feature>
<proteinExistence type="predicted"/>
<evidence type="ECO:0000259" key="3">
    <source>
        <dbReference type="PROSITE" id="PS50977"/>
    </source>
</evidence>
<organism evidence="4 5">
    <name type="scientific">Lutibacter profundi</name>
    <dbReference type="NCBI Taxonomy" id="1622118"/>
    <lineage>
        <taxon>Bacteria</taxon>
        <taxon>Pseudomonadati</taxon>
        <taxon>Bacteroidota</taxon>
        <taxon>Flavobacteriia</taxon>
        <taxon>Flavobacteriales</taxon>
        <taxon>Flavobacteriaceae</taxon>
        <taxon>Lutibacter</taxon>
    </lineage>
</organism>
<dbReference type="Pfam" id="PF00440">
    <property type="entry name" value="TetR_N"/>
    <property type="match status" value="1"/>
</dbReference>
<feature type="DNA-binding region" description="H-T-H motif" evidence="2">
    <location>
        <begin position="27"/>
        <end position="46"/>
    </location>
</feature>
<dbReference type="Gene3D" id="1.10.10.60">
    <property type="entry name" value="Homeodomain-like"/>
    <property type="match status" value="1"/>
</dbReference>
<dbReference type="GO" id="GO:0003677">
    <property type="term" value="F:DNA binding"/>
    <property type="evidence" value="ECO:0007669"/>
    <property type="project" value="UniProtKB-UniRule"/>
</dbReference>
<accession>A0A120IEG6</accession>
<dbReference type="AlphaFoldDB" id="A0A120IEG6"/>
<dbReference type="Gene3D" id="1.10.357.10">
    <property type="entry name" value="Tetracycline Repressor, domain 2"/>
    <property type="match status" value="1"/>
</dbReference>
<dbReference type="SUPFAM" id="SSF46689">
    <property type="entry name" value="Homeodomain-like"/>
    <property type="match status" value="1"/>
</dbReference>
<dbReference type="Proteomes" id="UP000059672">
    <property type="component" value="Chromosome"/>
</dbReference>
<dbReference type="PANTHER" id="PTHR43479">
    <property type="entry name" value="ACREF/ENVCD OPERON REPRESSOR-RELATED"/>
    <property type="match status" value="1"/>
</dbReference>
<dbReference type="OrthoDB" id="9814200at2"/>
<dbReference type="PANTHER" id="PTHR43479:SF11">
    <property type="entry name" value="ACREF_ENVCD OPERON REPRESSOR-RELATED"/>
    <property type="match status" value="1"/>
</dbReference>
<dbReference type="STRING" id="1622118.Lupro_10155"/>
<dbReference type="InterPro" id="IPR050624">
    <property type="entry name" value="HTH-type_Tx_Regulator"/>
</dbReference>
<dbReference type="PRINTS" id="PR00455">
    <property type="entry name" value="HTHTETR"/>
</dbReference>
<dbReference type="RefSeq" id="WP_068209670.1">
    <property type="nucleotide sequence ID" value="NZ_CP013355.1"/>
</dbReference>
<dbReference type="InterPro" id="IPR009057">
    <property type="entry name" value="Homeodomain-like_sf"/>
</dbReference>
<gene>
    <name evidence="4" type="ORF">Lupro_10155</name>
</gene>
<reference evidence="5" key="1">
    <citation type="submission" date="2015-12" db="EMBL/GenBank/DDBJ databases">
        <title>Complete genome sequence of Lutibacter profundus strain LP1.</title>
        <authorList>
            <person name="Wissuwa J."/>
            <person name="Le Moine Bauer S."/>
            <person name="Stokke R."/>
            <person name="Dahle H."/>
            <person name="Steen I.H."/>
        </authorList>
    </citation>
    <scope>NUCLEOTIDE SEQUENCE [LARGE SCALE GENOMIC DNA]</scope>
    <source>
        <strain evidence="5">LP1</strain>
    </source>
</reference>
<evidence type="ECO:0000256" key="1">
    <source>
        <dbReference type="ARBA" id="ARBA00023125"/>
    </source>
</evidence>
<evidence type="ECO:0000256" key="2">
    <source>
        <dbReference type="PROSITE-ProRule" id="PRU00335"/>
    </source>
</evidence>